<evidence type="ECO:0000313" key="3">
    <source>
        <dbReference type="Proteomes" id="UP001302494"/>
    </source>
</evidence>
<proteinExistence type="predicted"/>
<dbReference type="RefSeq" id="WP_312740728.1">
    <property type="nucleotide sequence ID" value="NZ_CP116968.1"/>
</dbReference>
<dbReference type="AlphaFoldDB" id="A0AA96GJR5"/>
<sequence>MGKLAKQPGLYVTQGVLGLITLGILIAFTPGIQRSSIDGNMEPRFTEVRIVKLQVTKRPAQGVKIYYVPRHETSTFIY</sequence>
<evidence type="ECO:0000313" key="2">
    <source>
        <dbReference type="EMBL" id="WNM60243.1"/>
    </source>
</evidence>
<keyword evidence="1" id="KW-0812">Transmembrane</keyword>
<evidence type="ECO:0000256" key="1">
    <source>
        <dbReference type="SAM" id="Phobius"/>
    </source>
</evidence>
<keyword evidence="3" id="KW-1185">Reference proteome</keyword>
<reference evidence="2 3" key="1">
    <citation type="submission" date="2023-01" db="EMBL/GenBank/DDBJ databases">
        <title>Cultivation and genomic characterization of new, ubiquitous marine nitrite-oxidizing bacteria from the Nitrospirales.</title>
        <authorList>
            <person name="Mueller A.J."/>
            <person name="Daebeler A."/>
            <person name="Herbold C.W."/>
            <person name="Kirkegaard R.H."/>
            <person name="Daims H."/>
        </authorList>
    </citation>
    <scope>NUCLEOTIDE SEQUENCE [LARGE SCALE GENOMIC DNA]</scope>
    <source>
        <strain evidence="2 3">DK</strain>
    </source>
</reference>
<gene>
    <name evidence="2" type="ORF">PQG83_10750</name>
</gene>
<dbReference type="Proteomes" id="UP001302494">
    <property type="component" value="Chromosome"/>
</dbReference>
<keyword evidence="1" id="KW-0472">Membrane</keyword>
<accession>A0AA96GJR5</accession>
<organism evidence="2 3">
    <name type="scientific">Candidatus Nitrospira neomarina</name>
    <dbReference type="NCBI Taxonomy" id="3020899"/>
    <lineage>
        <taxon>Bacteria</taxon>
        <taxon>Pseudomonadati</taxon>
        <taxon>Nitrospirota</taxon>
        <taxon>Nitrospiria</taxon>
        <taxon>Nitrospirales</taxon>
        <taxon>Nitrospiraceae</taxon>
        <taxon>Nitrospira</taxon>
    </lineage>
</organism>
<feature type="transmembrane region" description="Helical" evidence="1">
    <location>
        <begin position="12"/>
        <end position="32"/>
    </location>
</feature>
<dbReference type="KEGG" id="nneo:PQG83_10750"/>
<name>A0AA96GJR5_9BACT</name>
<protein>
    <submittedName>
        <fullName evidence="2">Uncharacterized protein</fullName>
    </submittedName>
</protein>
<dbReference type="EMBL" id="CP116968">
    <property type="protein sequence ID" value="WNM60243.1"/>
    <property type="molecule type" value="Genomic_DNA"/>
</dbReference>
<keyword evidence="1" id="KW-1133">Transmembrane helix</keyword>